<dbReference type="EMBL" id="JANPWB010000004">
    <property type="protein sequence ID" value="KAJ1192438.1"/>
    <property type="molecule type" value="Genomic_DNA"/>
</dbReference>
<dbReference type="InterPro" id="IPR036691">
    <property type="entry name" value="Endo/exonu/phosph_ase_sf"/>
</dbReference>
<organism evidence="2 3">
    <name type="scientific">Pleurodeles waltl</name>
    <name type="common">Iberian ribbed newt</name>
    <dbReference type="NCBI Taxonomy" id="8319"/>
    <lineage>
        <taxon>Eukaryota</taxon>
        <taxon>Metazoa</taxon>
        <taxon>Chordata</taxon>
        <taxon>Craniata</taxon>
        <taxon>Vertebrata</taxon>
        <taxon>Euteleostomi</taxon>
        <taxon>Amphibia</taxon>
        <taxon>Batrachia</taxon>
        <taxon>Caudata</taxon>
        <taxon>Salamandroidea</taxon>
        <taxon>Salamandridae</taxon>
        <taxon>Pleurodelinae</taxon>
        <taxon>Pleurodeles</taxon>
    </lineage>
</organism>
<dbReference type="Proteomes" id="UP001066276">
    <property type="component" value="Chromosome 2_2"/>
</dbReference>
<name>A0AAV7UTL4_PLEWA</name>
<feature type="compositionally biased region" description="Basic and acidic residues" evidence="1">
    <location>
        <begin position="29"/>
        <end position="65"/>
    </location>
</feature>
<evidence type="ECO:0000256" key="1">
    <source>
        <dbReference type="SAM" id="MobiDB-lite"/>
    </source>
</evidence>
<evidence type="ECO:0000313" key="3">
    <source>
        <dbReference type="Proteomes" id="UP001066276"/>
    </source>
</evidence>
<reference evidence="2" key="1">
    <citation type="journal article" date="2022" name="bioRxiv">
        <title>Sequencing and chromosome-scale assembly of the giantPleurodeles waltlgenome.</title>
        <authorList>
            <person name="Brown T."/>
            <person name="Elewa A."/>
            <person name="Iarovenko S."/>
            <person name="Subramanian E."/>
            <person name="Araus A.J."/>
            <person name="Petzold A."/>
            <person name="Susuki M."/>
            <person name="Suzuki K.-i.T."/>
            <person name="Hayashi T."/>
            <person name="Toyoda A."/>
            <person name="Oliveira C."/>
            <person name="Osipova E."/>
            <person name="Leigh N.D."/>
            <person name="Simon A."/>
            <person name="Yun M.H."/>
        </authorList>
    </citation>
    <scope>NUCLEOTIDE SEQUENCE</scope>
    <source>
        <strain evidence="2">20211129_DDA</strain>
        <tissue evidence="2">Liver</tissue>
    </source>
</reference>
<accession>A0AAV7UTL4</accession>
<proteinExistence type="predicted"/>
<evidence type="ECO:0000313" key="2">
    <source>
        <dbReference type="EMBL" id="KAJ1192438.1"/>
    </source>
</evidence>
<feature type="region of interest" description="Disordered" evidence="1">
    <location>
        <begin position="13"/>
        <end position="65"/>
    </location>
</feature>
<dbReference type="Gene3D" id="3.60.10.10">
    <property type="entry name" value="Endonuclease/exonuclease/phosphatase"/>
    <property type="match status" value="1"/>
</dbReference>
<protein>
    <submittedName>
        <fullName evidence="2">Uncharacterized protein</fullName>
    </submittedName>
</protein>
<sequence>MVDPPRKLITSFYRKVNKAPLPQQTNEKTNVKLKEKEGSRIQEGDLEKNDNANDHGVDEDGEPDKCLARDSEKRAAGSIVKGTELTLVGPLGFVPVDEVVKVVEEKIYGNLCSMLKSQLSAPGSLRLRRSEYGNPGDSDELSKVYKKAEAFTDLMLNNGLRFVNGRSKSSGAAKAAFDNGRSQSVIDYVMVNVEAWSATLDMAVVSRIESDHDPLALSMRLNVLGLGNMVGQAPGFYEREIVLTNCRKRIRWDEGKYLQDLPQLKLILADYGQFISDALPTASFLILAKYDAAIG</sequence>
<keyword evidence="3" id="KW-1185">Reference proteome</keyword>
<dbReference type="AlphaFoldDB" id="A0AAV7UTL4"/>
<comment type="caution">
    <text evidence="2">The sequence shown here is derived from an EMBL/GenBank/DDBJ whole genome shotgun (WGS) entry which is preliminary data.</text>
</comment>
<gene>
    <name evidence="2" type="ORF">NDU88_001745</name>
</gene>